<keyword evidence="3" id="KW-1185">Reference proteome</keyword>
<protein>
    <submittedName>
        <fullName evidence="2">Uncharacterized protein</fullName>
    </submittedName>
</protein>
<proteinExistence type="predicted"/>
<accession>A0AAE0Y887</accession>
<gene>
    <name evidence="2" type="ORF">RRG08_000566</name>
</gene>
<feature type="region of interest" description="Disordered" evidence="1">
    <location>
        <begin position="17"/>
        <end position="42"/>
    </location>
</feature>
<dbReference type="EMBL" id="JAWDGP010006684">
    <property type="protein sequence ID" value="KAK3736815.1"/>
    <property type="molecule type" value="Genomic_DNA"/>
</dbReference>
<comment type="caution">
    <text evidence="2">The sequence shown here is derived from an EMBL/GenBank/DDBJ whole genome shotgun (WGS) entry which is preliminary data.</text>
</comment>
<sequence>MSAVRCHIMAVDVISSQPREDDKMRSDHTPAEPRFERATSLPDQRSTDYGIWNHKLQRFSVAAETADRL</sequence>
<reference evidence="2" key="1">
    <citation type="journal article" date="2023" name="G3 (Bethesda)">
        <title>A reference genome for the long-term kleptoplast-retaining sea slug Elysia crispata morphotype clarki.</title>
        <authorList>
            <person name="Eastman K.E."/>
            <person name="Pendleton A.L."/>
            <person name="Shaikh M.A."/>
            <person name="Suttiyut T."/>
            <person name="Ogas R."/>
            <person name="Tomko P."/>
            <person name="Gavelis G."/>
            <person name="Widhalm J.R."/>
            <person name="Wisecaver J.H."/>
        </authorList>
    </citation>
    <scope>NUCLEOTIDE SEQUENCE</scope>
    <source>
        <strain evidence="2">ECLA1</strain>
    </source>
</reference>
<evidence type="ECO:0000313" key="2">
    <source>
        <dbReference type="EMBL" id="KAK3736815.1"/>
    </source>
</evidence>
<dbReference type="AlphaFoldDB" id="A0AAE0Y887"/>
<organism evidence="2 3">
    <name type="scientific">Elysia crispata</name>
    <name type="common">lettuce slug</name>
    <dbReference type="NCBI Taxonomy" id="231223"/>
    <lineage>
        <taxon>Eukaryota</taxon>
        <taxon>Metazoa</taxon>
        <taxon>Spiralia</taxon>
        <taxon>Lophotrochozoa</taxon>
        <taxon>Mollusca</taxon>
        <taxon>Gastropoda</taxon>
        <taxon>Heterobranchia</taxon>
        <taxon>Euthyneura</taxon>
        <taxon>Panpulmonata</taxon>
        <taxon>Sacoglossa</taxon>
        <taxon>Placobranchoidea</taxon>
        <taxon>Plakobranchidae</taxon>
        <taxon>Elysia</taxon>
    </lineage>
</organism>
<evidence type="ECO:0000256" key="1">
    <source>
        <dbReference type="SAM" id="MobiDB-lite"/>
    </source>
</evidence>
<evidence type="ECO:0000313" key="3">
    <source>
        <dbReference type="Proteomes" id="UP001283361"/>
    </source>
</evidence>
<feature type="compositionally biased region" description="Basic and acidic residues" evidence="1">
    <location>
        <begin position="18"/>
        <end position="37"/>
    </location>
</feature>
<name>A0AAE0Y887_9GAST</name>
<dbReference type="Proteomes" id="UP001283361">
    <property type="component" value="Unassembled WGS sequence"/>
</dbReference>